<evidence type="ECO:0000313" key="2">
    <source>
        <dbReference type="Proteomes" id="UP001431783"/>
    </source>
</evidence>
<accession>A0AAW1TZF4</accession>
<sequence>MNSQEFHEIKTICPIRNINEKTKKKVRLLSKEVLFKPPDKAQFSDLNIKYLLESNPESYQDNSDLFFPTKLHKSTQCFFREFGDFWPYLGEMSSPELLKNKRFCFMLNFPQFLRRENRIYLENLKRNMEAAKCTNQISDESPKVDAKKEMISDLESAFQKGKSMLKKDFPNYYQYLSSYYERKGLSKDIHKNQFRDAIFSCSKQNTNYLIEMERIAGIYLNISKM</sequence>
<comment type="caution">
    <text evidence="1">The sequence shown here is derived from an EMBL/GenBank/DDBJ whole genome shotgun (WGS) entry which is preliminary data.</text>
</comment>
<gene>
    <name evidence="1" type="ORF">WA026_002157</name>
</gene>
<dbReference type="AlphaFoldDB" id="A0AAW1TZF4"/>
<protein>
    <submittedName>
        <fullName evidence="1">Uncharacterized protein</fullName>
    </submittedName>
</protein>
<name>A0AAW1TZF4_9CUCU</name>
<dbReference type="Proteomes" id="UP001431783">
    <property type="component" value="Unassembled WGS sequence"/>
</dbReference>
<evidence type="ECO:0000313" key="1">
    <source>
        <dbReference type="EMBL" id="KAK9873798.1"/>
    </source>
</evidence>
<organism evidence="1 2">
    <name type="scientific">Henosepilachna vigintioctopunctata</name>
    <dbReference type="NCBI Taxonomy" id="420089"/>
    <lineage>
        <taxon>Eukaryota</taxon>
        <taxon>Metazoa</taxon>
        <taxon>Ecdysozoa</taxon>
        <taxon>Arthropoda</taxon>
        <taxon>Hexapoda</taxon>
        <taxon>Insecta</taxon>
        <taxon>Pterygota</taxon>
        <taxon>Neoptera</taxon>
        <taxon>Endopterygota</taxon>
        <taxon>Coleoptera</taxon>
        <taxon>Polyphaga</taxon>
        <taxon>Cucujiformia</taxon>
        <taxon>Coccinelloidea</taxon>
        <taxon>Coccinellidae</taxon>
        <taxon>Epilachninae</taxon>
        <taxon>Epilachnini</taxon>
        <taxon>Henosepilachna</taxon>
    </lineage>
</organism>
<dbReference type="EMBL" id="JARQZJ010000031">
    <property type="protein sequence ID" value="KAK9873798.1"/>
    <property type="molecule type" value="Genomic_DNA"/>
</dbReference>
<reference evidence="1 2" key="1">
    <citation type="submission" date="2023-03" db="EMBL/GenBank/DDBJ databases">
        <title>Genome insight into feeding habits of ladybird beetles.</title>
        <authorList>
            <person name="Li H.-S."/>
            <person name="Huang Y.-H."/>
            <person name="Pang H."/>
        </authorList>
    </citation>
    <scope>NUCLEOTIDE SEQUENCE [LARGE SCALE GENOMIC DNA]</scope>
    <source>
        <strain evidence="1">SYSU_2023b</strain>
        <tissue evidence="1">Whole body</tissue>
    </source>
</reference>
<proteinExistence type="predicted"/>
<keyword evidence="2" id="KW-1185">Reference proteome</keyword>